<keyword evidence="3" id="KW-1185">Reference proteome</keyword>
<dbReference type="Proteomes" id="UP001153269">
    <property type="component" value="Unassembled WGS sequence"/>
</dbReference>
<evidence type="ECO:0000313" key="3">
    <source>
        <dbReference type="Proteomes" id="UP001153269"/>
    </source>
</evidence>
<gene>
    <name evidence="2" type="ORF">PLEPLA_LOCUS28765</name>
</gene>
<organism evidence="2 3">
    <name type="scientific">Pleuronectes platessa</name>
    <name type="common">European plaice</name>
    <dbReference type="NCBI Taxonomy" id="8262"/>
    <lineage>
        <taxon>Eukaryota</taxon>
        <taxon>Metazoa</taxon>
        <taxon>Chordata</taxon>
        <taxon>Craniata</taxon>
        <taxon>Vertebrata</taxon>
        <taxon>Euteleostomi</taxon>
        <taxon>Actinopterygii</taxon>
        <taxon>Neopterygii</taxon>
        <taxon>Teleostei</taxon>
        <taxon>Neoteleostei</taxon>
        <taxon>Acanthomorphata</taxon>
        <taxon>Carangaria</taxon>
        <taxon>Pleuronectiformes</taxon>
        <taxon>Pleuronectoidei</taxon>
        <taxon>Pleuronectidae</taxon>
        <taxon>Pleuronectes</taxon>
    </lineage>
</organism>
<dbReference type="InterPro" id="IPR046616">
    <property type="entry name" value="DUF6729"/>
</dbReference>
<dbReference type="AlphaFoldDB" id="A0A9N7V0Y9"/>
<proteinExistence type="predicted"/>
<dbReference type="EMBL" id="CADEAL010002552">
    <property type="protein sequence ID" value="CAB1440973.1"/>
    <property type="molecule type" value="Genomic_DNA"/>
</dbReference>
<evidence type="ECO:0000313" key="2">
    <source>
        <dbReference type="EMBL" id="CAB1440973.1"/>
    </source>
</evidence>
<comment type="caution">
    <text evidence="2">The sequence shown here is derived from an EMBL/GenBank/DDBJ whole genome shotgun (WGS) entry which is preliminary data.</text>
</comment>
<accession>A0A9N7V0Y9</accession>
<feature type="non-terminal residue" evidence="2">
    <location>
        <position position="1"/>
    </location>
</feature>
<sequence length="269" mass="30378">SQAGPTLTRPQVPAVHQPVGDAPHHPLLLLTGAQAFFQRGFFLWVHKLSCPNCKRQLTGAVLYKTVRRVLDFSGWYHMGTEYLECGGCKKKYAAWAQGIMSQLDLAHQAQFPAVLTYKLSCDKRGVGMTKARTLGNSASSLRAALQEQHTVDWLLRFLRYLSVLNQLQLPGVAPQQVMVPPLRAVPNVPWLISVYAKEALGHLEETKARVMSVFGDILKMDSTKKASAINKEINKYYKWQTHTRDVLRFSFSDDQEARWRRCRDGGMGH</sequence>
<protein>
    <recommendedName>
        <fullName evidence="1">DUF6729 domain-containing protein</fullName>
    </recommendedName>
</protein>
<dbReference type="PANTHER" id="PTHR24401:SF29">
    <property type="entry name" value="SI:CH211-243P7.3-RELATED"/>
    <property type="match status" value="1"/>
</dbReference>
<dbReference type="Pfam" id="PF20499">
    <property type="entry name" value="DUF6729"/>
    <property type="match status" value="1"/>
</dbReference>
<evidence type="ECO:0000259" key="1">
    <source>
        <dbReference type="Pfam" id="PF20499"/>
    </source>
</evidence>
<dbReference type="PANTHER" id="PTHR24401">
    <property type="entry name" value="SI:CH211-243P7.3-RELATED"/>
    <property type="match status" value="1"/>
</dbReference>
<reference evidence="2" key="1">
    <citation type="submission" date="2020-03" db="EMBL/GenBank/DDBJ databases">
        <authorList>
            <person name="Weist P."/>
        </authorList>
    </citation>
    <scope>NUCLEOTIDE SEQUENCE</scope>
</reference>
<name>A0A9N7V0Y9_PLEPL</name>
<feature type="domain" description="DUF6729" evidence="1">
    <location>
        <begin position="34"/>
        <end position="200"/>
    </location>
</feature>